<dbReference type="AlphaFoldDB" id="A0A1Y6FHE9"/>
<dbReference type="EMBL" id="FXWK01000001">
    <property type="protein sequence ID" value="SMQ72991.1"/>
    <property type="molecule type" value="Genomic_DNA"/>
</dbReference>
<dbReference type="CDD" id="cd04688">
    <property type="entry name" value="NUDIX_Hydrolase"/>
    <property type="match status" value="1"/>
</dbReference>
<feature type="domain" description="Nudix hydrolase" evidence="3">
    <location>
        <begin position="13"/>
        <end position="152"/>
    </location>
</feature>
<dbReference type="Pfam" id="PF00293">
    <property type="entry name" value="NUDIX"/>
    <property type="match status" value="1"/>
</dbReference>
<evidence type="ECO:0000313" key="5">
    <source>
        <dbReference type="Proteomes" id="UP000194474"/>
    </source>
</evidence>
<dbReference type="Proteomes" id="UP000194474">
    <property type="component" value="Unassembled WGS sequence"/>
</dbReference>
<dbReference type="PROSITE" id="PS51462">
    <property type="entry name" value="NUDIX"/>
    <property type="match status" value="1"/>
</dbReference>
<protein>
    <submittedName>
        <fullName evidence="4">NUDIX domain-containing protein</fullName>
    </submittedName>
</protein>
<dbReference type="PANTHER" id="PTHR43046">
    <property type="entry name" value="GDP-MANNOSE MANNOSYL HYDROLASE"/>
    <property type="match status" value="1"/>
</dbReference>
<gene>
    <name evidence="4" type="ORF">SAMN06295905_2212</name>
</gene>
<proteinExistence type="predicted"/>
<sequence>MSARHVISFPIDGQRFNFRVAAIIVADDHVLICREDDDDYCMLPGGRVELGEDSRLSLTREIAEELALPADVGALLATSESFYRREDQDFHEVGFFYRVDLPGQAPDGKSPWLKRFDEGHDLSFHWVPLAGDALESYNLLPAWLPEFLRRRTGELTHVVDDKRSRA</sequence>
<keyword evidence="2" id="KW-0378">Hydrolase</keyword>
<dbReference type="InterPro" id="IPR000086">
    <property type="entry name" value="NUDIX_hydrolase_dom"/>
</dbReference>
<reference evidence="5" key="1">
    <citation type="submission" date="2017-04" db="EMBL/GenBank/DDBJ databases">
        <authorList>
            <person name="Varghese N."/>
            <person name="Submissions S."/>
        </authorList>
    </citation>
    <scope>NUCLEOTIDE SEQUENCE [LARGE SCALE GENOMIC DNA]</scope>
</reference>
<evidence type="ECO:0000256" key="2">
    <source>
        <dbReference type="ARBA" id="ARBA00022801"/>
    </source>
</evidence>
<comment type="cofactor">
    <cofactor evidence="1">
        <name>Mg(2+)</name>
        <dbReference type="ChEBI" id="CHEBI:18420"/>
    </cofactor>
</comment>
<evidence type="ECO:0000313" key="4">
    <source>
        <dbReference type="EMBL" id="SMQ72991.1"/>
    </source>
</evidence>
<accession>A0A1Y6FHE9</accession>
<dbReference type="PANTHER" id="PTHR43046:SF14">
    <property type="entry name" value="MUTT_NUDIX FAMILY PROTEIN"/>
    <property type="match status" value="1"/>
</dbReference>
<evidence type="ECO:0000256" key="1">
    <source>
        <dbReference type="ARBA" id="ARBA00001946"/>
    </source>
</evidence>
<dbReference type="OrthoDB" id="9804442at2"/>
<evidence type="ECO:0000259" key="3">
    <source>
        <dbReference type="PROSITE" id="PS51462"/>
    </source>
</evidence>
<dbReference type="SUPFAM" id="SSF55811">
    <property type="entry name" value="Nudix"/>
    <property type="match status" value="1"/>
</dbReference>
<name>A0A1Y6FHE9_9HYPH</name>
<dbReference type="InterPro" id="IPR015797">
    <property type="entry name" value="NUDIX_hydrolase-like_dom_sf"/>
</dbReference>
<dbReference type="RefSeq" id="WP_086470451.1">
    <property type="nucleotide sequence ID" value="NZ_FXWK01000001.1"/>
</dbReference>
<dbReference type="GO" id="GO:0016787">
    <property type="term" value="F:hydrolase activity"/>
    <property type="evidence" value="ECO:0007669"/>
    <property type="project" value="UniProtKB-KW"/>
</dbReference>
<dbReference type="Gene3D" id="3.90.79.10">
    <property type="entry name" value="Nucleoside Triphosphate Pyrophosphohydrolase"/>
    <property type="match status" value="1"/>
</dbReference>
<keyword evidence="5" id="KW-1185">Reference proteome</keyword>
<organism evidence="4 5">
    <name type="scientific">Devosia lucknowensis</name>
    <dbReference type="NCBI Taxonomy" id="1096929"/>
    <lineage>
        <taxon>Bacteria</taxon>
        <taxon>Pseudomonadati</taxon>
        <taxon>Pseudomonadota</taxon>
        <taxon>Alphaproteobacteria</taxon>
        <taxon>Hyphomicrobiales</taxon>
        <taxon>Devosiaceae</taxon>
        <taxon>Devosia</taxon>
    </lineage>
</organism>